<dbReference type="EMBL" id="CM046392">
    <property type="protein sequence ID" value="KAI8556883.1"/>
    <property type="molecule type" value="Genomic_DNA"/>
</dbReference>
<organism evidence="1 2">
    <name type="scientific">Rhododendron molle</name>
    <name type="common">Chinese azalea</name>
    <name type="synonym">Azalea mollis</name>
    <dbReference type="NCBI Taxonomy" id="49168"/>
    <lineage>
        <taxon>Eukaryota</taxon>
        <taxon>Viridiplantae</taxon>
        <taxon>Streptophyta</taxon>
        <taxon>Embryophyta</taxon>
        <taxon>Tracheophyta</taxon>
        <taxon>Spermatophyta</taxon>
        <taxon>Magnoliopsida</taxon>
        <taxon>eudicotyledons</taxon>
        <taxon>Gunneridae</taxon>
        <taxon>Pentapetalae</taxon>
        <taxon>asterids</taxon>
        <taxon>Ericales</taxon>
        <taxon>Ericaceae</taxon>
        <taxon>Ericoideae</taxon>
        <taxon>Rhodoreae</taxon>
        <taxon>Rhododendron</taxon>
    </lineage>
</organism>
<comment type="caution">
    <text evidence="1">The sequence shown here is derived from an EMBL/GenBank/DDBJ whole genome shotgun (WGS) entry which is preliminary data.</text>
</comment>
<dbReference type="Proteomes" id="UP001062846">
    <property type="component" value="Chromosome 5"/>
</dbReference>
<evidence type="ECO:0000313" key="2">
    <source>
        <dbReference type="Proteomes" id="UP001062846"/>
    </source>
</evidence>
<accession>A0ACC0NWK1</accession>
<name>A0ACC0NWK1_RHOML</name>
<protein>
    <submittedName>
        <fullName evidence="1">Uncharacterized protein</fullName>
    </submittedName>
</protein>
<keyword evidence="2" id="KW-1185">Reference proteome</keyword>
<proteinExistence type="predicted"/>
<reference evidence="1" key="1">
    <citation type="submission" date="2022-02" db="EMBL/GenBank/DDBJ databases">
        <title>Plant Genome Project.</title>
        <authorList>
            <person name="Zhang R.-G."/>
        </authorList>
    </citation>
    <scope>NUCLEOTIDE SEQUENCE</scope>
    <source>
        <strain evidence="1">AT1</strain>
    </source>
</reference>
<sequence length="213" mass="24582">MISREYIRAYTCRPIENSIQDCRSRTTINSHHVIILPQFIHHPKEQRKLVNINFRPSTGAHHIQISLDIFFKHSIKIKHNPNHLVIISTGMEAKPITNPVTRREVEFRVDWVRRCLEIKLGVLMRAYQVLQTDLNRKRDFTGNLDRISIAISNGRWNVALITVDWLPSITCRLLFSSSFPSTEFRSVLGFGKVAEAHDKILSCSSGRDFCSCI</sequence>
<gene>
    <name evidence="1" type="ORF">RHMOL_Rhmol05G0290600</name>
</gene>
<evidence type="ECO:0000313" key="1">
    <source>
        <dbReference type="EMBL" id="KAI8556883.1"/>
    </source>
</evidence>